<sequence length="236" mass="26766">MNKRKNTIIIAVIFGLLLLLSLSYINSEKQAKDNNLTKFRVFNVGIDKLRVSFFTEKKEKICVLGVSFIGQPKLVCDKSPQKLHYYSFSGLSLFKKYYFIPFSFKKVYFYYLEEEFLLPSEGSVKSAPYLEENSTIKLKRMPSAVLKNEINNNSPFIITGLVLGGNRKETIIYFSPLGSKETLGTVLNPEANFIIDLSSIISSESIVVAITDNDKEFITTLKTSALAKGEIYFRLD</sequence>
<dbReference type="EMBL" id="PEZT01000008">
    <property type="protein sequence ID" value="PIS09477.1"/>
    <property type="molecule type" value="Genomic_DNA"/>
</dbReference>
<organism evidence="1 2">
    <name type="scientific">Candidatus Beckwithbacteria bacterium CG10_big_fil_rev_8_21_14_0_10_34_10</name>
    <dbReference type="NCBI Taxonomy" id="1974495"/>
    <lineage>
        <taxon>Bacteria</taxon>
        <taxon>Candidatus Beckwithiibacteriota</taxon>
    </lineage>
</organism>
<comment type="caution">
    <text evidence="1">The sequence shown here is derived from an EMBL/GenBank/DDBJ whole genome shotgun (WGS) entry which is preliminary data.</text>
</comment>
<proteinExistence type="predicted"/>
<protein>
    <submittedName>
        <fullName evidence="1">Uncharacterized protein</fullName>
    </submittedName>
</protein>
<accession>A0A2H0WA16</accession>
<reference evidence="2" key="1">
    <citation type="submission" date="2017-09" db="EMBL/GenBank/DDBJ databases">
        <title>Depth-based differentiation of microbial function through sediment-hosted aquifers and enrichment of novel symbionts in the deep terrestrial subsurface.</title>
        <authorList>
            <person name="Probst A.J."/>
            <person name="Ladd B."/>
            <person name="Jarett J.K."/>
            <person name="Geller-Mcgrath D.E."/>
            <person name="Sieber C.M.K."/>
            <person name="Emerson J.B."/>
            <person name="Anantharaman K."/>
            <person name="Thomas B.C."/>
            <person name="Malmstrom R."/>
            <person name="Stieglmeier M."/>
            <person name="Klingl A."/>
            <person name="Woyke T."/>
            <person name="Ryan C.M."/>
            <person name="Banfield J.F."/>
        </authorList>
    </citation>
    <scope>NUCLEOTIDE SEQUENCE [LARGE SCALE GENOMIC DNA]</scope>
</reference>
<evidence type="ECO:0000313" key="2">
    <source>
        <dbReference type="Proteomes" id="UP000230093"/>
    </source>
</evidence>
<dbReference type="Proteomes" id="UP000230093">
    <property type="component" value="Unassembled WGS sequence"/>
</dbReference>
<gene>
    <name evidence="1" type="ORF">COT75_01250</name>
</gene>
<evidence type="ECO:0000313" key="1">
    <source>
        <dbReference type="EMBL" id="PIS09477.1"/>
    </source>
</evidence>
<name>A0A2H0WA16_9BACT</name>
<dbReference type="AlphaFoldDB" id="A0A2H0WA16"/>